<reference evidence="2" key="1">
    <citation type="journal article" date="2020" name="Cell">
        <title>Large-Scale Comparative Analyses of Tick Genomes Elucidate Their Genetic Diversity and Vector Capacities.</title>
        <authorList>
            <consortium name="Tick Genome and Microbiome Consortium (TIGMIC)"/>
            <person name="Jia N."/>
            <person name="Wang J."/>
            <person name="Shi W."/>
            <person name="Du L."/>
            <person name="Sun Y."/>
            <person name="Zhan W."/>
            <person name="Jiang J.F."/>
            <person name="Wang Q."/>
            <person name="Zhang B."/>
            <person name="Ji P."/>
            <person name="Bell-Sakyi L."/>
            <person name="Cui X.M."/>
            <person name="Yuan T.T."/>
            <person name="Jiang B.G."/>
            <person name="Yang W.F."/>
            <person name="Lam T.T."/>
            <person name="Chang Q.C."/>
            <person name="Ding S.J."/>
            <person name="Wang X.J."/>
            <person name="Zhu J.G."/>
            <person name="Ruan X.D."/>
            <person name="Zhao L."/>
            <person name="Wei J.T."/>
            <person name="Ye R.Z."/>
            <person name="Que T.C."/>
            <person name="Du C.H."/>
            <person name="Zhou Y.H."/>
            <person name="Cheng J.X."/>
            <person name="Dai P.F."/>
            <person name="Guo W.B."/>
            <person name="Han X.H."/>
            <person name="Huang E.J."/>
            <person name="Li L.F."/>
            <person name="Wei W."/>
            <person name="Gao Y.C."/>
            <person name="Liu J.Z."/>
            <person name="Shao H.Z."/>
            <person name="Wang X."/>
            <person name="Wang C.C."/>
            <person name="Yang T.C."/>
            <person name="Huo Q.B."/>
            <person name="Li W."/>
            <person name="Chen H.Y."/>
            <person name="Chen S.E."/>
            <person name="Zhou L.G."/>
            <person name="Ni X.B."/>
            <person name="Tian J.H."/>
            <person name="Sheng Y."/>
            <person name="Liu T."/>
            <person name="Pan Y.S."/>
            <person name="Xia L.Y."/>
            <person name="Li J."/>
            <person name="Zhao F."/>
            <person name="Cao W.C."/>
        </authorList>
    </citation>
    <scope>NUCLEOTIDE SEQUENCE</scope>
    <source>
        <strain evidence="2">Rmic-2018</strain>
    </source>
</reference>
<evidence type="ECO:0000256" key="1">
    <source>
        <dbReference type="SAM" id="Phobius"/>
    </source>
</evidence>
<comment type="caution">
    <text evidence="2">The sequence shown here is derived from an EMBL/GenBank/DDBJ whole genome shotgun (WGS) entry which is preliminary data.</text>
</comment>
<keyword evidence="1" id="KW-1133">Transmembrane helix</keyword>
<dbReference type="PANTHER" id="PTHR11388:SF100">
    <property type="entry name" value="SOLUTE CARRIER ORGANIC ANION TRANSPORTER FAMILY MEMBER 4A1"/>
    <property type="match status" value="1"/>
</dbReference>
<protein>
    <submittedName>
        <fullName evidence="2">Uncharacterized protein</fullName>
    </submittedName>
</protein>
<accession>A0A9J6DUG1</accession>
<dbReference type="PANTHER" id="PTHR11388">
    <property type="entry name" value="ORGANIC ANION TRANSPORTER"/>
    <property type="match status" value="1"/>
</dbReference>
<name>A0A9J6DUG1_RHIMP</name>
<dbReference type="GO" id="GO:0016323">
    <property type="term" value="C:basolateral plasma membrane"/>
    <property type="evidence" value="ECO:0007669"/>
    <property type="project" value="TreeGrafter"/>
</dbReference>
<proteinExistence type="predicted"/>
<evidence type="ECO:0000313" key="2">
    <source>
        <dbReference type="EMBL" id="KAH8025450.1"/>
    </source>
</evidence>
<dbReference type="GO" id="GO:0043252">
    <property type="term" value="P:sodium-independent organic anion transport"/>
    <property type="evidence" value="ECO:0007669"/>
    <property type="project" value="TreeGrafter"/>
</dbReference>
<gene>
    <name evidence="2" type="ORF">HPB51_008365</name>
</gene>
<evidence type="ECO:0000313" key="3">
    <source>
        <dbReference type="Proteomes" id="UP000821866"/>
    </source>
</evidence>
<sequence length="92" mass="10233">MKKVHPREVGGSIPAPVIFGGILDQTCLSWHQSCGKSGNCIVYENEGLSRGLFYALAVTLSFNMACYYASLIAHRRYTRQHDMVKKRSPAAK</sequence>
<dbReference type="GO" id="GO:0015347">
    <property type="term" value="F:sodium-independent organic anion transmembrane transporter activity"/>
    <property type="evidence" value="ECO:0007669"/>
    <property type="project" value="TreeGrafter"/>
</dbReference>
<dbReference type="AlphaFoldDB" id="A0A9J6DUG1"/>
<dbReference type="Proteomes" id="UP000821866">
    <property type="component" value="Unassembled WGS sequence"/>
</dbReference>
<reference evidence="2" key="2">
    <citation type="submission" date="2021-09" db="EMBL/GenBank/DDBJ databases">
        <authorList>
            <person name="Jia N."/>
            <person name="Wang J."/>
            <person name="Shi W."/>
            <person name="Du L."/>
            <person name="Sun Y."/>
            <person name="Zhan W."/>
            <person name="Jiang J."/>
            <person name="Wang Q."/>
            <person name="Zhang B."/>
            <person name="Ji P."/>
            <person name="Sakyi L.B."/>
            <person name="Cui X."/>
            <person name="Yuan T."/>
            <person name="Jiang B."/>
            <person name="Yang W."/>
            <person name="Lam T.T.-Y."/>
            <person name="Chang Q."/>
            <person name="Ding S."/>
            <person name="Wang X."/>
            <person name="Zhu J."/>
            <person name="Ruan X."/>
            <person name="Zhao L."/>
            <person name="Wei J."/>
            <person name="Que T."/>
            <person name="Du C."/>
            <person name="Cheng J."/>
            <person name="Dai P."/>
            <person name="Han X."/>
            <person name="Huang E."/>
            <person name="Gao Y."/>
            <person name="Liu J."/>
            <person name="Shao H."/>
            <person name="Ye R."/>
            <person name="Li L."/>
            <person name="Wei W."/>
            <person name="Wang X."/>
            <person name="Wang C."/>
            <person name="Huo Q."/>
            <person name="Li W."/>
            <person name="Guo W."/>
            <person name="Chen H."/>
            <person name="Chen S."/>
            <person name="Zhou L."/>
            <person name="Zhou L."/>
            <person name="Ni X."/>
            <person name="Tian J."/>
            <person name="Zhou Y."/>
            <person name="Sheng Y."/>
            <person name="Liu T."/>
            <person name="Pan Y."/>
            <person name="Xia L."/>
            <person name="Li J."/>
            <person name="Zhao F."/>
            <person name="Cao W."/>
        </authorList>
    </citation>
    <scope>NUCLEOTIDE SEQUENCE</scope>
    <source>
        <strain evidence="2">Rmic-2018</strain>
        <tissue evidence="2">Larvae</tissue>
    </source>
</reference>
<keyword evidence="1" id="KW-0472">Membrane</keyword>
<keyword evidence="3" id="KW-1185">Reference proteome</keyword>
<keyword evidence="1" id="KW-0812">Transmembrane</keyword>
<dbReference type="EMBL" id="JABSTU010000007">
    <property type="protein sequence ID" value="KAH8025450.1"/>
    <property type="molecule type" value="Genomic_DNA"/>
</dbReference>
<dbReference type="InterPro" id="IPR004156">
    <property type="entry name" value="OATP"/>
</dbReference>
<dbReference type="Pfam" id="PF03137">
    <property type="entry name" value="OATP"/>
    <property type="match status" value="1"/>
</dbReference>
<organism evidence="2 3">
    <name type="scientific">Rhipicephalus microplus</name>
    <name type="common">Cattle tick</name>
    <name type="synonym">Boophilus microplus</name>
    <dbReference type="NCBI Taxonomy" id="6941"/>
    <lineage>
        <taxon>Eukaryota</taxon>
        <taxon>Metazoa</taxon>
        <taxon>Ecdysozoa</taxon>
        <taxon>Arthropoda</taxon>
        <taxon>Chelicerata</taxon>
        <taxon>Arachnida</taxon>
        <taxon>Acari</taxon>
        <taxon>Parasitiformes</taxon>
        <taxon>Ixodida</taxon>
        <taxon>Ixodoidea</taxon>
        <taxon>Ixodidae</taxon>
        <taxon>Rhipicephalinae</taxon>
        <taxon>Rhipicephalus</taxon>
        <taxon>Boophilus</taxon>
    </lineage>
</organism>
<feature type="transmembrane region" description="Helical" evidence="1">
    <location>
        <begin position="52"/>
        <end position="73"/>
    </location>
</feature>